<dbReference type="InterPro" id="IPR005618">
    <property type="entry name" value="OMPW"/>
</dbReference>
<reference evidence="2 3" key="1">
    <citation type="submission" date="2018-06" db="EMBL/GenBank/DDBJ databases">
        <title>Comparative analysis of microorganisms from saline springs in Andes Mountain Range, Colombia.</title>
        <authorList>
            <person name="Rubin E."/>
        </authorList>
    </citation>
    <scope>NUCLEOTIDE SEQUENCE [LARGE SCALE GENOMIC DNA]</scope>
    <source>
        <strain evidence="2 3">USBA-857</strain>
    </source>
</reference>
<dbReference type="Proteomes" id="UP000249700">
    <property type="component" value="Unassembled WGS sequence"/>
</dbReference>
<feature type="signal peptide" evidence="1">
    <location>
        <begin position="1"/>
        <end position="27"/>
    </location>
</feature>
<dbReference type="InterPro" id="IPR011250">
    <property type="entry name" value="OMP/PagP_B-barrel"/>
</dbReference>
<feature type="chain" id="PRO_5016371093" evidence="1">
    <location>
        <begin position="28"/>
        <end position="212"/>
    </location>
</feature>
<dbReference type="EMBL" id="QLSX01000004">
    <property type="protein sequence ID" value="RAR62138.1"/>
    <property type="molecule type" value="Genomic_DNA"/>
</dbReference>
<organism evidence="2 3">
    <name type="scientific">Onishia taeanensis</name>
    <dbReference type="NCBI Taxonomy" id="284577"/>
    <lineage>
        <taxon>Bacteria</taxon>
        <taxon>Pseudomonadati</taxon>
        <taxon>Pseudomonadota</taxon>
        <taxon>Gammaproteobacteria</taxon>
        <taxon>Oceanospirillales</taxon>
        <taxon>Halomonadaceae</taxon>
        <taxon>Onishia</taxon>
    </lineage>
</organism>
<dbReference type="Pfam" id="PF03922">
    <property type="entry name" value="OmpW"/>
    <property type="match status" value="1"/>
</dbReference>
<dbReference type="RefSeq" id="WP_112054588.1">
    <property type="nucleotide sequence ID" value="NZ_QLSX01000004.1"/>
</dbReference>
<evidence type="ECO:0000256" key="1">
    <source>
        <dbReference type="SAM" id="SignalP"/>
    </source>
</evidence>
<keyword evidence="1" id="KW-0732">Signal</keyword>
<sequence length="212" mass="22282">MRYSVLTAVLATGLVAASAVHSSDALAAGSQYGVGDIFTRFGVAKVTPKSDNGTLSNGAIDVDVQSDSAAAFTLGYRFTDKLGVELLAAQRFEHDIELNGANQASTKHLPPTLTLQYYPLGGTQARVQPYAGLGVNYTTFTDEKVDGSTLELDDSWGAAGQVGVDLVIDDHWALNAAAWYLDIDTDAKVGGSDAGTVEIDPVVVMAGLSYRF</sequence>
<dbReference type="Gene3D" id="2.40.160.20">
    <property type="match status" value="1"/>
</dbReference>
<dbReference type="PANTHER" id="PTHR36920:SF1">
    <property type="entry name" value="OUTER MEMBRANE PROTEIN W"/>
    <property type="match status" value="1"/>
</dbReference>
<dbReference type="SUPFAM" id="SSF56925">
    <property type="entry name" value="OMPA-like"/>
    <property type="match status" value="1"/>
</dbReference>
<protein>
    <submittedName>
        <fullName evidence="2">Outer membrane protein</fullName>
    </submittedName>
</protein>
<proteinExistence type="predicted"/>
<name>A0A328XSX8_9GAMM</name>
<accession>A0A328XSX8</accession>
<comment type="caution">
    <text evidence="2">The sequence shown here is derived from an EMBL/GenBank/DDBJ whole genome shotgun (WGS) entry which is preliminary data.</text>
</comment>
<evidence type="ECO:0000313" key="2">
    <source>
        <dbReference type="EMBL" id="RAR62138.1"/>
    </source>
</evidence>
<dbReference type="GO" id="GO:0019867">
    <property type="term" value="C:outer membrane"/>
    <property type="evidence" value="ECO:0007669"/>
    <property type="project" value="InterPro"/>
</dbReference>
<dbReference type="OrthoDB" id="9807574at2"/>
<dbReference type="AlphaFoldDB" id="A0A328XSX8"/>
<dbReference type="PANTHER" id="PTHR36920">
    <property type="match status" value="1"/>
</dbReference>
<gene>
    <name evidence="2" type="ORF">BCL93_104115</name>
</gene>
<dbReference type="GO" id="GO:0055085">
    <property type="term" value="P:transmembrane transport"/>
    <property type="evidence" value="ECO:0007669"/>
    <property type="project" value="TreeGrafter"/>
</dbReference>
<evidence type="ECO:0000313" key="3">
    <source>
        <dbReference type="Proteomes" id="UP000249700"/>
    </source>
</evidence>